<dbReference type="InterPro" id="IPR011008">
    <property type="entry name" value="Dimeric_a/b-barrel"/>
</dbReference>
<keyword evidence="4" id="KW-1185">Reference proteome</keyword>
<comment type="caution">
    <text evidence="3">The sequence shown here is derived from an EMBL/GenBank/DDBJ whole genome shotgun (WGS) entry which is preliminary data.</text>
</comment>
<dbReference type="PROSITE" id="PS51257">
    <property type="entry name" value="PROKAR_LIPOPROTEIN"/>
    <property type="match status" value="1"/>
</dbReference>
<accession>A0A556MNS9</accession>
<dbReference type="Gene3D" id="3.30.70.1060">
    <property type="entry name" value="Dimeric alpha+beta barrel"/>
    <property type="match status" value="1"/>
</dbReference>
<proteinExistence type="inferred from homology"/>
<protein>
    <recommendedName>
        <fullName evidence="2">YCII-related domain-containing protein</fullName>
    </recommendedName>
</protein>
<reference evidence="3 4" key="1">
    <citation type="submission" date="2019-07" db="EMBL/GenBank/DDBJ databases">
        <authorList>
            <person name="Huq M.A."/>
        </authorList>
    </citation>
    <scope>NUCLEOTIDE SEQUENCE [LARGE SCALE GENOMIC DNA]</scope>
    <source>
        <strain evidence="3 4">MAH-3</strain>
    </source>
</reference>
<dbReference type="RefSeq" id="WP_144333875.1">
    <property type="nucleotide sequence ID" value="NZ_VLPL01000007.1"/>
</dbReference>
<evidence type="ECO:0000313" key="4">
    <source>
        <dbReference type="Proteomes" id="UP000316008"/>
    </source>
</evidence>
<organism evidence="3 4">
    <name type="scientific">Fluviicola chungangensis</name>
    <dbReference type="NCBI Taxonomy" id="2597671"/>
    <lineage>
        <taxon>Bacteria</taxon>
        <taxon>Pseudomonadati</taxon>
        <taxon>Bacteroidota</taxon>
        <taxon>Flavobacteriia</taxon>
        <taxon>Flavobacteriales</taxon>
        <taxon>Crocinitomicaceae</taxon>
        <taxon>Fluviicola</taxon>
    </lineage>
</organism>
<evidence type="ECO:0000256" key="1">
    <source>
        <dbReference type="ARBA" id="ARBA00007689"/>
    </source>
</evidence>
<dbReference type="OrthoDB" id="8481699at2"/>
<dbReference type="AlphaFoldDB" id="A0A556MNS9"/>
<evidence type="ECO:0000259" key="2">
    <source>
        <dbReference type="Pfam" id="PF03795"/>
    </source>
</evidence>
<dbReference type="Proteomes" id="UP000316008">
    <property type="component" value="Unassembled WGS sequence"/>
</dbReference>
<feature type="domain" description="YCII-related" evidence="2">
    <location>
        <begin position="66"/>
        <end position="140"/>
    </location>
</feature>
<evidence type="ECO:0000313" key="3">
    <source>
        <dbReference type="EMBL" id="TSJ41617.1"/>
    </source>
</evidence>
<comment type="similarity">
    <text evidence="1">Belongs to the YciI family.</text>
</comment>
<dbReference type="Pfam" id="PF03795">
    <property type="entry name" value="YCII"/>
    <property type="match status" value="1"/>
</dbReference>
<dbReference type="EMBL" id="VLPL01000007">
    <property type="protein sequence ID" value="TSJ41617.1"/>
    <property type="molecule type" value="Genomic_DNA"/>
</dbReference>
<dbReference type="SUPFAM" id="SSF54909">
    <property type="entry name" value="Dimeric alpha+beta barrel"/>
    <property type="match status" value="1"/>
</dbReference>
<gene>
    <name evidence="3" type="ORF">FO442_14240</name>
</gene>
<dbReference type="InterPro" id="IPR005545">
    <property type="entry name" value="YCII"/>
</dbReference>
<sequence length="168" mass="19029">MKKHNFLFLTTLCIGLFIGSCSREEEKSCSNEPQVEVRTETDFDQALASELGADDYGMKHYVMAFLKKGPNQDQSPEEVQRLQRAHMDHIGKLAEQRVLVVAGPFMDDTELRGIYIFDVETVEEAEELTKTDPAIRAGRLVMELHPWYGSAALIKSAEIHKTISKKEI</sequence>
<name>A0A556MNS9_9FLAO</name>